<protein>
    <recommendedName>
        <fullName evidence="2">Peptidase S1 domain-containing protein</fullName>
    </recommendedName>
</protein>
<dbReference type="Pfam" id="PF00089">
    <property type="entry name" value="Trypsin"/>
    <property type="match status" value="1"/>
</dbReference>
<evidence type="ECO:0000313" key="3">
    <source>
        <dbReference type="EMBL" id="KAF7258405.1"/>
    </source>
</evidence>
<accession>A0A8S9YTQ5</accession>
<evidence type="ECO:0000313" key="4">
    <source>
        <dbReference type="Proteomes" id="UP000822476"/>
    </source>
</evidence>
<evidence type="ECO:0000259" key="2">
    <source>
        <dbReference type="PROSITE" id="PS50240"/>
    </source>
</evidence>
<dbReference type="InterPro" id="IPR009003">
    <property type="entry name" value="Peptidase_S1_PA"/>
</dbReference>
<dbReference type="InterPro" id="IPR001254">
    <property type="entry name" value="Trypsin_dom"/>
</dbReference>
<comment type="caution">
    <text evidence="3">The sequence shown here is derived from an EMBL/GenBank/DDBJ whole genome shotgun (WGS) entry which is preliminary data.</text>
</comment>
<keyword evidence="4" id="KW-1185">Reference proteome</keyword>
<dbReference type="PROSITE" id="PS50240">
    <property type="entry name" value="TRYPSIN_DOM"/>
    <property type="match status" value="1"/>
</dbReference>
<dbReference type="Gene3D" id="2.40.10.10">
    <property type="entry name" value="Trypsin-like serine proteases"/>
    <property type="match status" value="1"/>
</dbReference>
<organism evidence="3 4">
    <name type="scientific">Paragonimus skrjabini miyazakii</name>
    <dbReference type="NCBI Taxonomy" id="59628"/>
    <lineage>
        <taxon>Eukaryota</taxon>
        <taxon>Metazoa</taxon>
        <taxon>Spiralia</taxon>
        <taxon>Lophotrochozoa</taxon>
        <taxon>Platyhelminthes</taxon>
        <taxon>Trematoda</taxon>
        <taxon>Digenea</taxon>
        <taxon>Plagiorchiida</taxon>
        <taxon>Troglotremata</taxon>
        <taxon>Troglotrematidae</taxon>
        <taxon>Paragonimus</taxon>
    </lineage>
</organism>
<proteinExistence type="predicted"/>
<reference evidence="3" key="1">
    <citation type="submission" date="2019-07" db="EMBL/GenBank/DDBJ databases">
        <title>Annotation for the trematode Paragonimus miyazaki's.</title>
        <authorList>
            <person name="Choi Y.-J."/>
        </authorList>
    </citation>
    <scope>NUCLEOTIDE SEQUENCE</scope>
    <source>
        <strain evidence="3">Japan</strain>
    </source>
</reference>
<dbReference type="AlphaFoldDB" id="A0A8S9YTQ5"/>
<evidence type="ECO:0000256" key="1">
    <source>
        <dbReference type="ARBA" id="ARBA00023157"/>
    </source>
</evidence>
<sequence length="182" mass="20291">MPRENVIEGKYRGSNGHKDEVFHLHVEKVIIHPKYFATQKKNSDYDIPLVKLTGSIPLNDSRVAAAKLPDLKKGSKWPPYNAQCAISAWGCTHEGGWNQEVARAVWMRTITKQKCTDLYNSTFAWKPKMRFCAEHYKGGGAICPGDSGSGLVCKRGSQYYMVGVLSTAGMNLDKEPAFFCKS</sequence>
<dbReference type="Proteomes" id="UP000822476">
    <property type="component" value="Unassembled WGS sequence"/>
</dbReference>
<dbReference type="PANTHER" id="PTHR24253">
    <property type="entry name" value="TRANSMEMBRANE PROTEASE SERINE"/>
    <property type="match status" value="1"/>
</dbReference>
<dbReference type="OrthoDB" id="10002959at2759"/>
<dbReference type="GO" id="GO:0006508">
    <property type="term" value="P:proteolysis"/>
    <property type="evidence" value="ECO:0007669"/>
    <property type="project" value="InterPro"/>
</dbReference>
<dbReference type="GO" id="GO:0004252">
    <property type="term" value="F:serine-type endopeptidase activity"/>
    <property type="evidence" value="ECO:0007669"/>
    <property type="project" value="InterPro"/>
</dbReference>
<name>A0A8S9YTQ5_9TREM</name>
<dbReference type="SMART" id="SM00020">
    <property type="entry name" value="Tryp_SPc"/>
    <property type="match status" value="1"/>
</dbReference>
<dbReference type="EMBL" id="JTDE01001742">
    <property type="protein sequence ID" value="KAF7258405.1"/>
    <property type="molecule type" value="Genomic_DNA"/>
</dbReference>
<dbReference type="SUPFAM" id="SSF50494">
    <property type="entry name" value="Trypsin-like serine proteases"/>
    <property type="match status" value="1"/>
</dbReference>
<dbReference type="InterPro" id="IPR043504">
    <property type="entry name" value="Peptidase_S1_PA_chymotrypsin"/>
</dbReference>
<dbReference type="PANTHER" id="PTHR24253:SF153">
    <property type="entry name" value="SERINE PROTEASE HEPSIN"/>
    <property type="match status" value="1"/>
</dbReference>
<keyword evidence="1" id="KW-1015">Disulfide bond</keyword>
<feature type="domain" description="Peptidase S1" evidence="2">
    <location>
        <begin position="1"/>
        <end position="182"/>
    </location>
</feature>
<gene>
    <name evidence="3" type="ORF">EG68_04545</name>
</gene>